<dbReference type="GO" id="GO:0061630">
    <property type="term" value="F:ubiquitin protein ligase activity"/>
    <property type="evidence" value="ECO:0007669"/>
    <property type="project" value="UniProtKB-UniRule"/>
</dbReference>
<accession>A0A392N869</accession>
<dbReference type="AlphaFoldDB" id="A0A392N869"/>
<dbReference type="InterPro" id="IPR055194">
    <property type="entry name" value="UBR1-like_WH"/>
</dbReference>
<proteinExistence type="inferred from homology"/>
<feature type="domain" description="E3 ubiquitin-protein ligase UBR1-like winged-helix" evidence="2">
    <location>
        <begin position="23"/>
        <end position="109"/>
    </location>
</feature>
<protein>
    <recommendedName>
        <fullName evidence="1">E3 ubiquitin-protein ligase</fullName>
        <ecNumber evidence="1">2.3.2.27</ecNumber>
    </recommendedName>
</protein>
<dbReference type="FunFam" id="1.10.10.2670:FF:000003">
    <property type="entry name" value="E3 ubiquitin-protein ligase PRT6"/>
    <property type="match status" value="1"/>
</dbReference>
<keyword evidence="4" id="KW-1185">Reference proteome</keyword>
<evidence type="ECO:0000313" key="4">
    <source>
        <dbReference type="Proteomes" id="UP000265520"/>
    </source>
</evidence>
<dbReference type="InterPro" id="IPR036390">
    <property type="entry name" value="WH_DNA-bd_sf"/>
</dbReference>
<reference evidence="3 4" key="1">
    <citation type="journal article" date="2018" name="Front. Plant Sci.">
        <title>Red Clover (Trifolium pratense) and Zigzag Clover (T. medium) - A Picture of Genomic Similarities and Differences.</title>
        <authorList>
            <person name="Dluhosova J."/>
            <person name="Istvanek J."/>
            <person name="Nedelnik J."/>
            <person name="Repkova J."/>
        </authorList>
    </citation>
    <scope>NUCLEOTIDE SEQUENCE [LARGE SCALE GENOMIC DNA]</scope>
    <source>
        <strain evidence="4">cv. 10/8</strain>
        <tissue evidence="3">Leaf</tissue>
    </source>
</reference>
<dbReference type="EC" id="2.3.2.27" evidence="1"/>
<dbReference type="PANTHER" id="PTHR21497:SF53">
    <property type="entry name" value="E3 UBIQUITIN-PROTEIN LIGASE PRT6"/>
    <property type="match status" value="1"/>
</dbReference>
<dbReference type="Pfam" id="PF22960">
    <property type="entry name" value="WHD_UBR1"/>
    <property type="match status" value="1"/>
</dbReference>
<dbReference type="Proteomes" id="UP000265520">
    <property type="component" value="Unassembled WGS sequence"/>
</dbReference>
<evidence type="ECO:0000256" key="1">
    <source>
        <dbReference type="RuleBase" id="RU366018"/>
    </source>
</evidence>
<comment type="caution">
    <text evidence="3">The sequence shown here is derived from an EMBL/GenBank/DDBJ whole genome shotgun (WGS) entry which is preliminary data.</text>
</comment>
<keyword evidence="1" id="KW-0863">Zinc-finger</keyword>
<dbReference type="GO" id="GO:0005737">
    <property type="term" value="C:cytoplasm"/>
    <property type="evidence" value="ECO:0007669"/>
    <property type="project" value="TreeGrafter"/>
</dbReference>
<name>A0A392N869_9FABA</name>
<dbReference type="GO" id="GO:0016567">
    <property type="term" value="P:protein ubiquitination"/>
    <property type="evidence" value="ECO:0007669"/>
    <property type="project" value="UniProtKB-UniRule"/>
</dbReference>
<keyword evidence="1" id="KW-0862">Zinc</keyword>
<evidence type="ECO:0000259" key="2">
    <source>
        <dbReference type="Pfam" id="PF22960"/>
    </source>
</evidence>
<evidence type="ECO:0000313" key="3">
    <source>
        <dbReference type="EMBL" id="MCH95198.1"/>
    </source>
</evidence>
<comment type="catalytic activity">
    <reaction evidence="1">
        <text>S-ubiquitinyl-[E2 ubiquitin-conjugating enzyme]-L-cysteine + [acceptor protein]-L-lysine = [E2 ubiquitin-conjugating enzyme]-L-cysteine + N(6)-ubiquitinyl-[acceptor protein]-L-lysine.</text>
        <dbReference type="EC" id="2.3.2.27"/>
    </reaction>
</comment>
<keyword evidence="1" id="KW-0479">Metal-binding</keyword>
<gene>
    <name evidence="3" type="ORF">A2U01_0016173</name>
</gene>
<dbReference type="InterPro" id="IPR039164">
    <property type="entry name" value="UBR1-like"/>
</dbReference>
<organism evidence="3 4">
    <name type="scientific">Trifolium medium</name>
    <dbReference type="NCBI Taxonomy" id="97028"/>
    <lineage>
        <taxon>Eukaryota</taxon>
        <taxon>Viridiplantae</taxon>
        <taxon>Streptophyta</taxon>
        <taxon>Embryophyta</taxon>
        <taxon>Tracheophyta</taxon>
        <taxon>Spermatophyta</taxon>
        <taxon>Magnoliopsida</taxon>
        <taxon>eudicotyledons</taxon>
        <taxon>Gunneridae</taxon>
        <taxon>Pentapetalae</taxon>
        <taxon>rosids</taxon>
        <taxon>fabids</taxon>
        <taxon>Fabales</taxon>
        <taxon>Fabaceae</taxon>
        <taxon>Papilionoideae</taxon>
        <taxon>50 kb inversion clade</taxon>
        <taxon>NPAAA clade</taxon>
        <taxon>Hologalegina</taxon>
        <taxon>IRL clade</taxon>
        <taxon>Trifolieae</taxon>
        <taxon>Trifolium</taxon>
    </lineage>
</organism>
<dbReference type="GO" id="GO:0008270">
    <property type="term" value="F:zinc ion binding"/>
    <property type="evidence" value="ECO:0007669"/>
    <property type="project" value="UniProtKB-UniRule"/>
</dbReference>
<keyword evidence="1" id="KW-0808">Transferase</keyword>
<comment type="function">
    <text evidence="1">Ubiquitin ligase protein which is a component of the N-end rule pathway. Recognizes and binds to proteins bearing specific N-terminal residues that are destabilizing according to the N-end rule, leading to their ubiquitination and subsequent degradation.</text>
</comment>
<dbReference type="GO" id="GO:0000151">
    <property type="term" value="C:ubiquitin ligase complex"/>
    <property type="evidence" value="ECO:0007669"/>
    <property type="project" value="TreeGrafter"/>
</dbReference>
<dbReference type="UniPathway" id="UPA00143"/>
<keyword evidence="1" id="KW-0833">Ubl conjugation pathway</keyword>
<dbReference type="Gene3D" id="1.10.10.2670">
    <property type="entry name" value="E3 ubiquitin-protein ligase"/>
    <property type="match status" value="1"/>
</dbReference>
<comment type="pathway">
    <text evidence="1">Protein modification; protein ubiquitination.</text>
</comment>
<dbReference type="EMBL" id="LXQA010029193">
    <property type="protein sequence ID" value="MCH95198.1"/>
    <property type="molecule type" value="Genomic_DNA"/>
</dbReference>
<dbReference type="GO" id="GO:0071596">
    <property type="term" value="P:ubiquitin-dependent protein catabolic process via the N-end rule pathway"/>
    <property type="evidence" value="ECO:0007669"/>
    <property type="project" value="UniProtKB-UniRule"/>
</dbReference>
<dbReference type="SUPFAM" id="SSF46785">
    <property type="entry name" value="Winged helix' DNA-binding domain"/>
    <property type="match status" value="1"/>
</dbReference>
<dbReference type="PANTHER" id="PTHR21497">
    <property type="entry name" value="UBIQUITIN LIGASE E3 ALPHA-RELATED"/>
    <property type="match status" value="1"/>
</dbReference>
<dbReference type="InterPro" id="IPR042065">
    <property type="entry name" value="E3_ELL-like"/>
</dbReference>
<comment type="similarity">
    <text evidence="1">Belongs to the E3 ubiquitin-protein ligase UBR1-like family.</text>
</comment>
<sequence>MLILIIQIVKERRFCGLTTAESLKRELIYKLSIGDATHSQLVKSLPRDLSKFDKLQDVLDTVAAYSNPSGFNQGMYSLRWPFWKELDLYHPRWNSKDLQVAEERYLRFCSVSALTTQLPKWSSIYPPLKGIARIGTCKVVLEIIRAVLFYAVVTFKSAESRAPDSVLLPALHLLSLSLDICSQQKENSDNAFNNMAQIPVVEFSGEIIVESSSYGVGEQSLLSLLVLLMEMNKKENDDSSVDVGGLSSLVESLLKKFAELDDSCMIKLQKLAPGLVNHIPECVPTGDPSVSLSASDSEKRKAKARERQAAIMVGCCVLYFSH</sequence>